<dbReference type="Gene3D" id="2.60.40.3630">
    <property type="match status" value="4"/>
</dbReference>
<dbReference type="SUPFAM" id="SSF49452">
    <property type="entry name" value="Starch-binding domain-like"/>
    <property type="match status" value="2"/>
</dbReference>
<dbReference type="SUPFAM" id="SSF51126">
    <property type="entry name" value="Pectin lyase-like"/>
    <property type="match status" value="2"/>
</dbReference>
<sequence length="1939" mass="209676">MYSLSRWKTRMTACIVSGAVAFSTLFPVPAAAAGKMAAYDGSEVVDLAGNREMKAYGERLVTGGRALVSRDYGEEAGTGITYYLDSEAGNDENEGTSEDKPWKSLEMVNNRTFQPGDRILLKAGSVWEEETLSPKGSGEEGNPIFIGAYGEGEKPKLAGNAAVPEVVSLYNQQYWELSDLEITNTAAGFTGAMNDQNGNKLKDVRGIRIAGQDGGDLYNYYLHDLYVHDVTGVCAWISGDNNGKPGILGKQGWDKSKRTGGILFEVLEPATDQPTVFHDITVERNVVNNNSFGGIIVKQWKGADTGGEHWASREEGKGNAANNYYCENWKPHTDVTIRDNYLSQENSDYACNTIYLTSVQGAVVEGNISKEAGTCGIEMYYADGVTVQRNEVYKTRVKAGGADSNAIDPDKASTNILIQYNYIHDTGDGILLCGFIFGTSVVRYNVIKDAQKRYINPHGDKGVNYVYNNILYNTIEKSNLPFIESSGGNGVYLNKSGNMHYINNNIFYNTAKTTTSVGIGEGPSTSYDSNCYYGKGVQAPEQETRAVCGDPMFEGGLTGDEDDGAAELLKLRLKPESPLLNAGTQIEDDPLLSISANPGSDFAGAPLFNGEPDMGIFEYQGEAGSGILNGYVEDPYGNIMKGAAVKLKDTDYAAVTDEQGFFAIAGVKPGSYTAVISKEIYLDGETPDITVEEKAVTRVQLRLGESLSDVGSVKGCVSNSSGPLQGVTVTASLGDLVFTAKTGNDGCYEMTDVKIGTGYVVTASKEGYTTAAAEEVRVMPAAAAEVNLILSKEIGKTTYLIADLFDQYDAGAFTNSSSGNNIWKVSDISAADASKASLQIKAEGNGNKYLEMTKTGAYSLYAYTKKEYDLSGIITVEARVKRTAESASANQFGMYSFNKADFKTGDPTGSSNAIGTFALTKGNIVTHNKKGSSNTVNVQGYTKNEWDIIRNVINLDTNTFDFYVNDMNVPKLAGQPLRTQGKNIDRFEFFSSGSNVGDLLIDYFKVCTGPAMDYDDAGISGIRVDGNEAEWKGGNIYELEIPSGSSEVKVQPAASSIFARKIMVGDQDATKDAVTVPVSGSGDSLRITVLAEDGETEESYQLNLVKEDASGLAYLTSLAMEGVTLTPEFDFNTMEYEGEVPSDVRRVTLQYETVQASNEVTIKVNNQYVTDPVIPLKPGANVIEIGVASADGTSFADYTVTVTRDCVIDGIRIDTLPVKTVYERGEEPDFEGLTVGAYCEGERVRVLDAAEFAVSMPDTSETGIVPVTVTYVTEDGMTLEAAFDITVYDRDTMEPQSIKVVKPPEQTVYGTGEAFQPDGMEVRLLMKATASNAAPAEVRILDDGEYDAIGDFTEPGDTKVAIRYTWTDSEGEERYLEDSVAVTVYDEELDYYETGITVTKQPKKTVYETGSAFDPEGMEVKRTMKASGSNAVYYKETITDYDYDADELTKTGTRKISVSHEGTDKDGEDRTFTTGVTVTVTNREDILKNAVLEQSVAGAREILNKENVAYVTEEEKAAAADAAKEVFLDVMGAEHTVLTKEMADRMGELEALLKNAYPGIAIRAEGDSKLTEGAEVAGALLNAPLGQGNLTIVSRITGTKLPEDIPETKAAAAMEIKLLVNGEELQPDIPLYMTLKIPEGIDKADLIIYHVLDDGSIEVIDPEISGGFLRFFVRSFSTFVIANPKEADLTGIEITAQPKKTEYRIHEAFDASGLVVTAVYEDGTKAAVTEYGLAGFDAATAGIKTITVSYKGKTAKFTVTVKAEDDGSGDDDNGDNDDGNDDDNGDNDDGGGDNGSGSHGSSGSPVVRSVLPDTVKGSWKQNENGWWFETLDGGFVKSDWACINEKWYYFGDQGYMAVGWVLDQNHWYYLGADGAMAADAWILDRGTWYFLQSGGAMAADQWVQWNGNWYYLNSDGSMAKDTVVTVGYRIGEDGVWLPD</sequence>
<gene>
    <name evidence="7" type="primary">lytB_1</name>
    <name evidence="7" type="ORF">CHLFYP18_00041</name>
</gene>
<feature type="domain" description="Ig-like" evidence="5">
    <location>
        <begin position="1697"/>
        <end position="1761"/>
    </location>
</feature>
<dbReference type="InterPro" id="IPR012334">
    <property type="entry name" value="Pectin_lyas_fold"/>
</dbReference>
<evidence type="ECO:0000259" key="5">
    <source>
        <dbReference type="Pfam" id="PF07523"/>
    </source>
</evidence>
<feature type="repeat" description="Cell wall-binding" evidence="2">
    <location>
        <begin position="1899"/>
        <end position="1918"/>
    </location>
</feature>
<feature type="compositionally biased region" description="Acidic residues" evidence="3">
    <location>
        <begin position="1766"/>
        <end position="1791"/>
    </location>
</feature>
<evidence type="ECO:0000313" key="7">
    <source>
        <dbReference type="EMBL" id="VYU10773.1"/>
    </source>
</evidence>
<accession>A0A6N3CCG8</accession>
<dbReference type="Pfam" id="PF07523">
    <property type="entry name" value="Big_3"/>
    <property type="match status" value="1"/>
</dbReference>
<feature type="region of interest" description="Disordered" evidence="3">
    <location>
        <begin position="1763"/>
        <end position="1809"/>
    </location>
</feature>
<dbReference type="EC" id="3.2.1.96" evidence="7"/>
<keyword evidence="7" id="KW-0326">Glycosidase</keyword>
<dbReference type="InterPro" id="IPR011050">
    <property type="entry name" value="Pectin_lyase_fold/virulence"/>
</dbReference>
<evidence type="ECO:0000256" key="4">
    <source>
        <dbReference type="SAM" id="SignalP"/>
    </source>
</evidence>
<feature type="chain" id="PRO_5026654053" evidence="4">
    <location>
        <begin position="33"/>
        <end position="1939"/>
    </location>
</feature>
<keyword evidence="4" id="KW-0732">Signal</keyword>
<dbReference type="Gene3D" id="2.160.20.10">
    <property type="entry name" value="Single-stranded right-handed beta-helix, Pectin lyase-like"/>
    <property type="match status" value="1"/>
</dbReference>
<feature type="repeat" description="Cell wall-binding" evidence="2">
    <location>
        <begin position="1857"/>
        <end position="1876"/>
    </location>
</feature>
<dbReference type="Pfam" id="PF19085">
    <property type="entry name" value="Choline_bind_2"/>
    <property type="match status" value="1"/>
</dbReference>
<dbReference type="InterPro" id="IPR013784">
    <property type="entry name" value="Carb-bd-like_fold"/>
</dbReference>
<keyword evidence="1" id="KW-0677">Repeat</keyword>
<dbReference type="SUPFAM" id="SSF69360">
    <property type="entry name" value="Cell wall binding repeat"/>
    <property type="match status" value="1"/>
</dbReference>
<feature type="repeat" description="Cell wall-binding" evidence="2">
    <location>
        <begin position="1837"/>
        <end position="1856"/>
    </location>
</feature>
<dbReference type="Pfam" id="PF12733">
    <property type="entry name" value="Cadherin-like"/>
    <property type="match status" value="1"/>
</dbReference>
<dbReference type="EMBL" id="CACRUH010000023">
    <property type="protein sequence ID" value="VYU10773.1"/>
    <property type="molecule type" value="Genomic_DNA"/>
</dbReference>
<dbReference type="InterPro" id="IPR018337">
    <property type="entry name" value="Cell_wall/Cho-bd_repeat"/>
</dbReference>
<protein>
    <submittedName>
        <fullName evidence="7">Endo-beta-N-acetylglucosaminidase</fullName>
        <ecNumber evidence="7">3.2.1.96</ecNumber>
    </submittedName>
</protein>
<feature type="domain" description="Cadherin-like beta-sandwich-like" evidence="6">
    <location>
        <begin position="1124"/>
        <end position="1204"/>
    </location>
</feature>
<dbReference type="PROSITE" id="PS51170">
    <property type="entry name" value="CW"/>
    <property type="match status" value="3"/>
</dbReference>
<dbReference type="InterPro" id="IPR025883">
    <property type="entry name" value="Cadherin-like_domain"/>
</dbReference>
<dbReference type="Pfam" id="PF13620">
    <property type="entry name" value="CarboxypepD_reg"/>
    <property type="match status" value="2"/>
</dbReference>
<evidence type="ECO:0000259" key="6">
    <source>
        <dbReference type="Pfam" id="PF12733"/>
    </source>
</evidence>
<evidence type="ECO:0000256" key="3">
    <source>
        <dbReference type="SAM" id="MobiDB-lite"/>
    </source>
</evidence>
<evidence type="ECO:0000256" key="2">
    <source>
        <dbReference type="PROSITE-ProRule" id="PRU00591"/>
    </source>
</evidence>
<dbReference type="GO" id="GO:0033925">
    <property type="term" value="F:mannosyl-glycoprotein endo-beta-N-acetylglucosaminidase activity"/>
    <property type="evidence" value="ECO:0007669"/>
    <property type="project" value="UniProtKB-EC"/>
</dbReference>
<proteinExistence type="predicted"/>
<reference evidence="7" key="1">
    <citation type="submission" date="2019-11" db="EMBL/GenBank/DDBJ databases">
        <authorList>
            <person name="Feng L."/>
        </authorList>
    </citation>
    <scope>NUCLEOTIDE SEQUENCE</scope>
    <source>
        <strain evidence="7">ChathewayiLFYP18</strain>
    </source>
</reference>
<dbReference type="InterPro" id="IPR022038">
    <property type="entry name" value="Ig-like_bact"/>
</dbReference>
<keyword evidence="7" id="KW-0378">Hydrolase</keyword>
<dbReference type="Gene3D" id="2.10.270.10">
    <property type="entry name" value="Cholin Binding"/>
    <property type="match status" value="1"/>
</dbReference>
<name>A0A6N3CCG8_9FIRM</name>
<evidence type="ECO:0000256" key="1">
    <source>
        <dbReference type="ARBA" id="ARBA00022737"/>
    </source>
</evidence>
<dbReference type="SMART" id="SM00710">
    <property type="entry name" value="PbH1"/>
    <property type="match status" value="6"/>
</dbReference>
<dbReference type="Gene3D" id="2.60.40.1120">
    <property type="entry name" value="Carboxypeptidase-like, regulatory domain"/>
    <property type="match status" value="2"/>
</dbReference>
<dbReference type="GO" id="GO:0030246">
    <property type="term" value="F:carbohydrate binding"/>
    <property type="evidence" value="ECO:0007669"/>
    <property type="project" value="InterPro"/>
</dbReference>
<dbReference type="InterPro" id="IPR006626">
    <property type="entry name" value="PbH1"/>
</dbReference>
<dbReference type="Pfam" id="PF19127">
    <property type="entry name" value="Choline_bind_3"/>
    <property type="match status" value="1"/>
</dbReference>
<organism evidence="7">
    <name type="scientific">Hungatella hathewayi</name>
    <dbReference type="NCBI Taxonomy" id="154046"/>
    <lineage>
        <taxon>Bacteria</taxon>
        <taxon>Bacillati</taxon>
        <taxon>Bacillota</taxon>
        <taxon>Clostridia</taxon>
        <taxon>Lachnospirales</taxon>
        <taxon>Lachnospiraceae</taxon>
        <taxon>Hungatella</taxon>
    </lineage>
</organism>
<feature type="signal peptide" evidence="4">
    <location>
        <begin position="1"/>
        <end position="32"/>
    </location>
</feature>